<accession>A0A419V042</accession>
<dbReference type="Gene3D" id="3.40.50.300">
    <property type="entry name" value="P-loop containing nucleotide triphosphate hydrolases"/>
    <property type="match status" value="1"/>
</dbReference>
<dbReference type="Gene3D" id="3.30.1220.10">
    <property type="entry name" value="CobW-like, C-terminal domain"/>
    <property type="match status" value="1"/>
</dbReference>
<keyword evidence="3" id="KW-0143">Chaperone</keyword>
<dbReference type="GO" id="GO:0016787">
    <property type="term" value="F:hydrolase activity"/>
    <property type="evidence" value="ECO:0007669"/>
    <property type="project" value="UniProtKB-KW"/>
</dbReference>
<evidence type="ECO:0000313" key="7">
    <source>
        <dbReference type="EMBL" id="RKD71307.1"/>
    </source>
</evidence>
<dbReference type="InterPro" id="IPR003495">
    <property type="entry name" value="CobW/HypB/UreG_nucleotide-bd"/>
</dbReference>
<dbReference type="InterPro" id="IPR027417">
    <property type="entry name" value="P-loop_NTPase"/>
</dbReference>
<dbReference type="SMART" id="SM00833">
    <property type="entry name" value="CobW_C"/>
    <property type="match status" value="1"/>
</dbReference>
<evidence type="ECO:0000256" key="1">
    <source>
        <dbReference type="ARBA" id="ARBA00022741"/>
    </source>
</evidence>
<dbReference type="EMBL" id="RAPK01000010">
    <property type="protein sequence ID" value="RKD71307.1"/>
    <property type="molecule type" value="Genomic_DNA"/>
</dbReference>
<protein>
    <submittedName>
        <fullName evidence="7">G3E family GTPase</fullName>
    </submittedName>
</protein>
<evidence type="ECO:0000256" key="4">
    <source>
        <dbReference type="ARBA" id="ARBA00034320"/>
    </source>
</evidence>
<evidence type="ECO:0000313" key="8">
    <source>
        <dbReference type="Proteomes" id="UP000285120"/>
    </source>
</evidence>
<evidence type="ECO:0000259" key="6">
    <source>
        <dbReference type="SMART" id="SM00833"/>
    </source>
</evidence>
<sequence>MKKVPVTVLSGYLGAGKTTMMNHILSNREGLKAAVIVNDMSEVNVDAALIEQGGFSRTEEKMVELSNGCICCTLREDLLIEVKRLAENGELDCILIESSGISEPVPVAQTLSYVDEESGIDLTSVCTLDTMVTVVDAARFWEDFGSDDTLLSRQQGTDEEDTRTIVDLLVDQIEFCNVLVVNKIDSLPEPGRQQLLALLRKLQPDARIIETNYGQVALQDVVGTGLFDFETASESAGWLQELEQEEHEPETEEYGISSMIYRRRRPFQLERLTQWFDEHGHKIARAKGIVWISSHNTQALTLSQAGRSVIVEPVAYWVDALPKAEQVQTLLDNPEVREELEQEPYGDRKIETVFIGIDLDKSWLEASLDTCLLTDEEMAEVNVKETIASI</sequence>
<evidence type="ECO:0000256" key="5">
    <source>
        <dbReference type="ARBA" id="ARBA00049117"/>
    </source>
</evidence>
<evidence type="ECO:0000256" key="3">
    <source>
        <dbReference type="ARBA" id="ARBA00023186"/>
    </source>
</evidence>
<dbReference type="SUPFAM" id="SSF52540">
    <property type="entry name" value="P-loop containing nucleoside triphosphate hydrolases"/>
    <property type="match status" value="1"/>
</dbReference>
<gene>
    <name evidence="7" type="ORF">ATL39_2703</name>
</gene>
<comment type="catalytic activity">
    <reaction evidence="5">
        <text>GTP + H2O = GDP + phosphate + H(+)</text>
        <dbReference type="Rhea" id="RHEA:19669"/>
        <dbReference type="ChEBI" id="CHEBI:15377"/>
        <dbReference type="ChEBI" id="CHEBI:15378"/>
        <dbReference type="ChEBI" id="CHEBI:37565"/>
        <dbReference type="ChEBI" id="CHEBI:43474"/>
        <dbReference type="ChEBI" id="CHEBI:58189"/>
    </reaction>
    <physiologicalReaction direction="left-to-right" evidence="5">
        <dbReference type="Rhea" id="RHEA:19670"/>
    </physiologicalReaction>
</comment>
<dbReference type="InterPro" id="IPR011629">
    <property type="entry name" value="CobW-like_C"/>
</dbReference>
<dbReference type="CDD" id="cd03112">
    <property type="entry name" value="CobW-like"/>
    <property type="match status" value="1"/>
</dbReference>
<comment type="similarity">
    <text evidence="4">Belongs to the SIMIBI class G3E GTPase family. ZNG1 subfamily.</text>
</comment>
<name>A0A419V042_9BACL</name>
<dbReference type="Proteomes" id="UP000285120">
    <property type="component" value="Unassembled WGS sequence"/>
</dbReference>
<dbReference type="InterPro" id="IPR051927">
    <property type="entry name" value="Zn_Chap_cDPG_Synth"/>
</dbReference>
<comment type="caution">
    <text evidence="7">The sequence shown here is derived from an EMBL/GenBank/DDBJ whole genome shotgun (WGS) entry which is preliminary data.</text>
</comment>
<dbReference type="GO" id="GO:0000166">
    <property type="term" value="F:nucleotide binding"/>
    <property type="evidence" value="ECO:0007669"/>
    <property type="project" value="UniProtKB-KW"/>
</dbReference>
<feature type="domain" description="CobW C-terminal" evidence="6">
    <location>
        <begin position="256"/>
        <end position="372"/>
    </location>
</feature>
<dbReference type="PANTHER" id="PTHR43603">
    <property type="entry name" value="COBW DOMAIN-CONTAINING PROTEIN DDB_G0274527"/>
    <property type="match status" value="1"/>
</dbReference>
<keyword evidence="1" id="KW-0547">Nucleotide-binding</keyword>
<dbReference type="Pfam" id="PF02492">
    <property type="entry name" value="cobW"/>
    <property type="match status" value="1"/>
</dbReference>
<dbReference type="OrthoDB" id="9808822at2"/>
<proteinExistence type="inferred from homology"/>
<dbReference type="Pfam" id="PF07683">
    <property type="entry name" value="CobW_C"/>
    <property type="match status" value="1"/>
</dbReference>
<dbReference type="PANTHER" id="PTHR43603:SF3">
    <property type="entry name" value="ZINC CHAPERONE YCIC"/>
    <property type="match status" value="1"/>
</dbReference>
<evidence type="ECO:0000256" key="2">
    <source>
        <dbReference type="ARBA" id="ARBA00022801"/>
    </source>
</evidence>
<dbReference type="RefSeq" id="WP_120193847.1">
    <property type="nucleotide sequence ID" value="NZ_RAPK01000010.1"/>
</dbReference>
<reference evidence="7 8" key="1">
    <citation type="submission" date="2018-09" db="EMBL/GenBank/DDBJ databases">
        <title>Genomic Encyclopedia of Archaeal and Bacterial Type Strains, Phase II (KMG-II): from individual species to whole genera.</title>
        <authorList>
            <person name="Goeker M."/>
        </authorList>
    </citation>
    <scope>NUCLEOTIDE SEQUENCE [LARGE SCALE GENOMIC DNA]</scope>
    <source>
        <strain evidence="7 8">DSM 17008</strain>
    </source>
</reference>
<dbReference type="AlphaFoldDB" id="A0A419V042"/>
<keyword evidence="8" id="KW-1185">Reference proteome</keyword>
<organism evidence="7 8">
    <name type="scientific">Sinobaca qinghaiensis</name>
    <dbReference type="NCBI Taxonomy" id="342944"/>
    <lineage>
        <taxon>Bacteria</taxon>
        <taxon>Bacillati</taxon>
        <taxon>Bacillota</taxon>
        <taxon>Bacilli</taxon>
        <taxon>Bacillales</taxon>
        <taxon>Sporolactobacillaceae</taxon>
        <taxon>Sinobaca</taxon>
    </lineage>
</organism>
<dbReference type="InterPro" id="IPR036627">
    <property type="entry name" value="CobW-likC_sf"/>
</dbReference>
<keyword evidence="2" id="KW-0378">Hydrolase</keyword>